<dbReference type="GO" id="GO:0000271">
    <property type="term" value="P:polysaccharide biosynthetic process"/>
    <property type="evidence" value="ECO:0007669"/>
    <property type="project" value="InterPro"/>
</dbReference>
<sequence length="365" mass="42012">MISKEIYLFGFSRWKHNFVKAFLKEYKDENIHFINPILSTHYKLALKKGLDKNSEIFIWGRKEFKDIENFAQESNIKITRIEDGFIRSVGLGSDLTRPYSLVIDKGGIYFDPTQASSLETILKTYDFQSNQELLKEAKELREKILKTKISKYNTSNHKELSLPKDKIKILVSGQVEDDASIKYGASGMTNLQLLKEVKQDNPKAYIVFKPHPDVLSGNRVGNIEEKLALKYCDEVIIDVSMSSVLDAVDEVHTMTSLTGFEGLLYGKKVVTYGLPFYAGWGLTDDKETCERRNRILTLDELVCAVYILYPRYVNPQTLNYCTPSALIDELEKEKKKINNNIIYKYKSKIYSYLSRLSQKILSLVK</sequence>
<dbReference type="RefSeq" id="WP_076088312.1">
    <property type="nucleotide sequence ID" value="NZ_CP019070.1"/>
</dbReference>
<evidence type="ECO:0000313" key="1">
    <source>
        <dbReference type="EMBL" id="APW66485.1"/>
    </source>
</evidence>
<reference evidence="1 2" key="1">
    <citation type="submission" date="2017-01" db="EMBL/GenBank/DDBJ databases">
        <title>Genome sequencing of Arcobacter sp. LPB0137.</title>
        <authorList>
            <person name="Lee G.-W."/>
            <person name="Yi H."/>
        </authorList>
    </citation>
    <scope>NUCLEOTIDE SEQUENCE [LARGE SCALE GENOMIC DNA]</scope>
    <source>
        <strain evidence="1 2">LPB0137</strain>
    </source>
</reference>
<dbReference type="AlphaFoldDB" id="A0A1P8KPL5"/>
<evidence type="ECO:0000313" key="2">
    <source>
        <dbReference type="Proteomes" id="UP000186074"/>
    </source>
</evidence>
<dbReference type="GO" id="GO:0015774">
    <property type="term" value="P:polysaccharide transport"/>
    <property type="evidence" value="ECO:0007669"/>
    <property type="project" value="InterPro"/>
</dbReference>
<dbReference type="EMBL" id="CP019070">
    <property type="protein sequence ID" value="APW66485.1"/>
    <property type="molecule type" value="Genomic_DNA"/>
</dbReference>
<dbReference type="Pfam" id="PF05159">
    <property type="entry name" value="Capsule_synth"/>
    <property type="match status" value="1"/>
</dbReference>
<dbReference type="Proteomes" id="UP000186074">
    <property type="component" value="Chromosome"/>
</dbReference>
<proteinExistence type="predicted"/>
<keyword evidence="2" id="KW-1185">Reference proteome</keyword>
<dbReference type="STRING" id="1850254.LPB137_11820"/>
<dbReference type="KEGG" id="alp:LPB137_11820"/>
<dbReference type="InterPro" id="IPR007833">
    <property type="entry name" value="Capsule_polysaccharide_synth"/>
</dbReference>
<organism evidence="1 2">
    <name type="scientific">Poseidonibacter parvus</name>
    <dbReference type="NCBI Taxonomy" id="1850254"/>
    <lineage>
        <taxon>Bacteria</taxon>
        <taxon>Pseudomonadati</taxon>
        <taxon>Campylobacterota</taxon>
        <taxon>Epsilonproteobacteria</taxon>
        <taxon>Campylobacterales</taxon>
        <taxon>Arcobacteraceae</taxon>
        <taxon>Poseidonibacter</taxon>
    </lineage>
</organism>
<name>A0A1P8KPL5_9BACT</name>
<dbReference type="CDD" id="cd16439">
    <property type="entry name" value="beta_Kdo_transferase_KpsC_2"/>
    <property type="match status" value="1"/>
</dbReference>
<accession>A0A1P8KPL5</accession>
<gene>
    <name evidence="1" type="ORF">LPB137_11820</name>
</gene>
<protein>
    <submittedName>
        <fullName evidence="1">Capsule biosynthesis protein</fullName>
    </submittedName>
</protein>